<organism evidence="2 3">
    <name type="scientific">Halonotius terrestris</name>
    <dbReference type="NCBI Taxonomy" id="2487750"/>
    <lineage>
        <taxon>Archaea</taxon>
        <taxon>Methanobacteriati</taxon>
        <taxon>Methanobacteriota</taxon>
        <taxon>Stenosarchaea group</taxon>
        <taxon>Halobacteria</taxon>
        <taxon>Halobacteriales</taxon>
        <taxon>Haloferacaceae</taxon>
        <taxon>Halonotius</taxon>
    </lineage>
</organism>
<gene>
    <name evidence="2" type="ORF">EGH24_06715</name>
</gene>
<evidence type="ECO:0000256" key="1">
    <source>
        <dbReference type="SAM" id="MobiDB-lite"/>
    </source>
</evidence>
<dbReference type="RefSeq" id="WP_142979409.1">
    <property type="nucleotide sequence ID" value="NZ_RKLU01000003.1"/>
</dbReference>
<dbReference type="Pfam" id="PF24001">
    <property type="entry name" value="DUF7317"/>
    <property type="match status" value="1"/>
</dbReference>
<dbReference type="InterPro" id="IPR055741">
    <property type="entry name" value="DUF7317"/>
</dbReference>
<dbReference type="Proteomes" id="UP000705823">
    <property type="component" value="Unassembled WGS sequence"/>
</dbReference>
<accession>A0A8J8PB95</accession>
<keyword evidence="3" id="KW-1185">Reference proteome</keyword>
<dbReference type="EMBL" id="RKLU01000003">
    <property type="protein sequence ID" value="TQQ80847.1"/>
    <property type="molecule type" value="Genomic_DNA"/>
</dbReference>
<dbReference type="AlphaFoldDB" id="A0A8J8PB95"/>
<dbReference type="OrthoDB" id="225412at2157"/>
<protein>
    <submittedName>
        <fullName evidence="2">Uncharacterized protein</fullName>
    </submittedName>
</protein>
<sequence>MATKGLLTALTLYRCGTLTFAQAATRAGQNAEAFARTLKQHGIPRRSDAVSPTATAAPAESEFVDTEQPI</sequence>
<feature type="region of interest" description="Disordered" evidence="1">
    <location>
        <begin position="43"/>
        <end position="70"/>
    </location>
</feature>
<name>A0A8J8PB95_9EURY</name>
<proteinExistence type="predicted"/>
<evidence type="ECO:0000313" key="2">
    <source>
        <dbReference type="EMBL" id="TQQ80847.1"/>
    </source>
</evidence>
<evidence type="ECO:0000313" key="3">
    <source>
        <dbReference type="Proteomes" id="UP000705823"/>
    </source>
</evidence>
<comment type="caution">
    <text evidence="2">The sequence shown here is derived from an EMBL/GenBank/DDBJ whole genome shotgun (WGS) entry which is preliminary data.</text>
</comment>
<reference evidence="2" key="1">
    <citation type="submission" date="2019-02" db="EMBL/GenBank/DDBJ databases">
        <title>Halonotius sp. a new haloarchaeum isolated from saline soil.</title>
        <authorList>
            <person name="Duran-Viseras A."/>
            <person name="Sanchez-Porro C."/>
            <person name="Ventosa A."/>
        </authorList>
    </citation>
    <scope>NUCLEOTIDE SEQUENCE</scope>
    <source>
        <strain evidence="2">F15B</strain>
    </source>
</reference>